<dbReference type="AlphaFoldDB" id="A0AAD8Q4E7"/>
<keyword evidence="2" id="KW-1185">Reference proteome</keyword>
<dbReference type="RefSeq" id="XP_060416320.1">
    <property type="nucleotide sequence ID" value="XM_060554236.1"/>
</dbReference>
<comment type="caution">
    <text evidence="1">The sequence shown here is derived from an EMBL/GenBank/DDBJ whole genome shotgun (WGS) entry which is preliminary data.</text>
</comment>
<reference evidence="1" key="1">
    <citation type="submission" date="2021-06" db="EMBL/GenBank/DDBJ databases">
        <title>Comparative genomics, transcriptomics and evolutionary studies reveal genomic signatures of adaptation to plant cell wall in hemibiotrophic fungi.</title>
        <authorList>
            <consortium name="DOE Joint Genome Institute"/>
            <person name="Baroncelli R."/>
            <person name="Diaz J.F."/>
            <person name="Benocci T."/>
            <person name="Peng M."/>
            <person name="Battaglia E."/>
            <person name="Haridas S."/>
            <person name="Andreopoulos W."/>
            <person name="Labutti K."/>
            <person name="Pangilinan J."/>
            <person name="Floch G.L."/>
            <person name="Makela M.R."/>
            <person name="Henrissat B."/>
            <person name="Grigoriev I.V."/>
            <person name="Crouch J.A."/>
            <person name="De Vries R.P."/>
            <person name="Sukno S.A."/>
            <person name="Thon M.R."/>
        </authorList>
    </citation>
    <scope>NUCLEOTIDE SEQUENCE</scope>
    <source>
        <strain evidence="1">CBS 125086</strain>
    </source>
</reference>
<dbReference type="Proteomes" id="UP001230504">
    <property type="component" value="Unassembled WGS sequence"/>
</dbReference>
<proteinExistence type="predicted"/>
<dbReference type="GeneID" id="85438476"/>
<name>A0AAD8Q4E7_9PEZI</name>
<organism evidence="1 2">
    <name type="scientific">Colletotrichum navitas</name>
    <dbReference type="NCBI Taxonomy" id="681940"/>
    <lineage>
        <taxon>Eukaryota</taxon>
        <taxon>Fungi</taxon>
        <taxon>Dikarya</taxon>
        <taxon>Ascomycota</taxon>
        <taxon>Pezizomycotina</taxon>
        <taxon>Sordariomycetes</taxon>
        <taxon>Hypocreomycetidae</taxon>
        <taxon>Glomerellales</taxon>
        <taxon>Glomerellaceae</taxon>
        <taxon>Colletotrichum</taxon>
        <taxon>Colletotrichum graminicola species complex</taxon>
    </lineage>
</organism>
<sequence length="359" mass="40662">MDPAHELRILADSLFELELDNIRARSRHIPCHEYNPWSSNGRGIHVSHELGGCIFLPNDVSTPLPKNTQDLHESISVRHNNLQSSIQPLSDHQLLALHDLLDEEIDDYASDDEALILGGGIFGSVGTTRPKLVPQSIRNGLWVKEKAQKVAQIRLSTFRASPLLASECFNVILIHLDMTGKVVSEETTWPNWADFGAFTKRIERNYVSMSDLKGDYWAGVQQHYLLRIDGVFRSQPNPPQRAAATLYQDWLRDLDTQKEIWEHFKELDSTCVFVKMKTEGQVKGKSIAMAKLWQIKVRKLLPDIRKLEGRVPLETPALDDAEAAFSIGLLLEERINSGTLASVMEQTKGLKYEDIMEED</sequence>
<evidence type="ECO:0000313" key="2">
    <source>
        <dbReference type="Proteomes" id="UP001230504"/>
    </source>
</evidence>
<dbReference type="EMBL" id="JAHLJV010000016">
    <property type="protein sequence ID" value="KAK1595273.1"/>
    <property type="molecule type" value="Genomic_DNA"/>
</dbReference>
<evidence type="ECO:0000313" key="1">
    <source>
        <dbReference type="EMBL" id="KAK1595273.1"/>
    </source>
</evidence>
<accession>A0AAD8Q4E7</accession>
<gene>
    <name evidence="1" type="ORF">LY79DRAFT_511213</name>
</gene>
<protein>
    <submittedName>
        <fullName evidence="1">Uncharacterized protein</fullName>
    </submittedName>
</protein>